<dbReference type="Pfam" id="PF12102">
    <property type="entry name" value="MrcB_N"/>
    <property type="match status" value="1"/>
</dbReference>
<sequence>MRETIQEIVSLQANYSASKTPDMDRRGVLIRRALPAELASRSTVLRAALGKYGTDARSEGKDNQGQMSRIPWVRWFSESRSPSATSGWYVVYLFHPDGSGASLCLSHGSTQIVGTGFVNRSDAEVAELMRWAASVLGSEFAADSGIRLGVDLGAFDLARGYERTTVASKFYPKGRIPTEDILFADLVRFMGPLAKLYEAQESGVAPGSISAEMLGLYDELERTSSPLKERPKGQGRMSAPMRKLVELHAMRFAERWLKDEGFTYKNVSATDSCDFRAQRGGEDWAIEVKGTTGGLISVLLTRNEVALHRTCHPRNALLVVHGIQLLEGETSPRGGELTAFSPWQVEEDRLNALAFEYRL</sequence>
<dbReference type="OrthoDB" id="9802640at2"/>
<evidence type="ECO:0000313" key="2">
    <source>
        <dbReference type="EMBL" id="ADV13003.1"/>
    </source>
</evidence>
<reference evidence="3" key="1">
    <citation type="submission" date="2011-01" db="EMBL/GenBank/DDBJ databases">
        <title>Complete sequence of chromosome of Mesorhizobium ciceri bv. biserrulae WSM1271.</title>
        <authorList>
            <person name="Lucas S."/>
            <person name="Copeland A."/>
            <person name="Lapidus A."/>
            <person name="Cheng J.-F."/>
            <person name="Goodwin L."/>
            <person name="Pitluck S."/>
            <person name="Teshima H."/>
            <person name="Detter J.C."/>
            <person name="Han C."/>
            <person name="Tapia R."/>
            <person name="Land M."/>
            <person name="Hauser L."/>
            <person name="Kyrpides N."/>
            <person name="Ivanova N."/>
            <person name="Nandasena K."/>
            <person name="Reeve W.G."/>
            <person name="Howieson J.G."/>
            <person name="O'Hara G."/>
            <person name="Tiwari R.P."/>
            <person name="Woyke T."/>
        </authorList>
    </citation>
    <scope>NUCLEOTIDE SEQUENCE [LARGE SCALE GENOMIC DNA]</scope>
    <source>
        <strain evidence="3">HAMBI 2942 / LMG 23838 / WSM1271</strain>
    </source>
</reference>
<protein>
    <recommendedName>
        <fullName evidence="1">Type IV methyl-directed restriction enzyme EcoKMcrB subunit DNA-binding domain-containing protein</fullName>
    </recommendedName>
</protein>
<dbReference type="RefSeq" id="WP_013531669.1">
    <property type="nucleotide sequence ID" value="NC_014923.1"/>
</dbReference>
<accession>E8T8V5</accession>
<feature type="domain" description="Type IV methyl-directed restriction enzyme EcoKMcrB subunit DNA-binding" evidence="1">
    <location>
        <begin position="26"/>
        <end position="196"/>
    </location>
</feature>
<dbReference type="EMBL" id="CP002447">
    <property type="protein sequence ID" value="ADV13003.1"/>
    <property type="molecule type" value="Genomic_DNA"/>
</dbReference>
<dbReference type="InterPro" id="IPR021961">
    <property type="entry name" value="McrB_DNA-bd"/>
</dbReference>
<dbReference type="HOGENOM" id="CLU_753615_0_0_5"/>
<dbReference type="Gene3D" id="3.30.920.90">
    <property type="match status" value="1"/>
</dbReference>
<dbReference type="KEGG" id="mci:Mesci_3887"/>
<proteinExistence type="predicted"/>
<dbReference type="Proteomes" id="UP000007471">
    <property type="component" value="Chromosome"/>
</dbReference>
<dbReference type="STRING" id="765698.Mesci_3887"/>
<evidence type="ECO:0000259" key="1">
    <source>
        <dbReference type="Pfam" id="PF12102"/>
    </source>
</evidence>
<evidence type="ECO:0000313" key="3">
    <source>
        <dbReference type="Proteomes" id="UP000007471"/>
    </source>
</evidence>
<organism evidence="2 3">
    <name type="scientific">Mesorhizobium ciceri biovar biserrulae (strain HAMBI 2942 / LMG 23838 / WSM1271)</name>
    <dbReference type="NCBI Taxonomy" id="765698"/>
    <lineage>
        <taxon>Bacteria</taxon>
        <taxon>Pseudomonadati</taxon>
        <taxon>Pseudomonadota</taxon>
        <taxon>Alphaproteobacteria</taxon>
        <taxon>Hyphomicrobiales</taxon>
        <taxon>Phyllobacteriaceae</taxon>
        <taxon>Mesorhizobium</taxon>
    </lineage>
</organism>
<name>E8T8V5_MESCW</name>
<gene>
    <name evidence="2" type="ordered locus">Mesci_3887</name>
</gene>
<dbReference type="AlphaFoldDB" id="E8T8V5"/>
<dbReference type="PATRIC" id="fig|765698.3.peg.4381"/>
<dbReference type="eggNOG" id="COG1401">
    <property type="taxonomic scope" value="Bacteria"/>
</dbReference>